<dbReference type="RefSeq" id="WP_152307732.1">
    <property type="nucleotide sequence ID" value="NZ_CP043617.1"/>
</dbReference>
<dbReference type="KEGG" id="sulg:FJR48_08595"/>
<protein>
    <recommendedName>
        <fullName evidence="2">Cytochrome b5 heme-binding domain-containing protein</fullName>
    </recommendedName>
</protein>
<dbReference type="InterPro" id="IPR036400">
    <property type="entry name" value="Cyt_B5-like_heme/steroid_sf"/>
</dbReference>
<organism evidence="3 4">
    <name type="scientific">Sulfurimonas lithotrophica</name>
    <dbReference type="NCBI Taxonomy" id="2590022"/>
    <lineage>
        <taxon>Bacteria</taxon>
        <taxon>Pseudomonadati</taxon>
        <taxon>Campylobacterota</taxon>
        <taxon>Epsilonproteobacteria</taxon>
        <taxon>Campylobacterales</taxon>
        <taxon>Sulfurimonadaceae</taxon>
        <taxon>Sulfurimonas</taxon>
    </lineage>
</organism>
<dbReference type="SMART" id="SM01117">
    <property type="entry name" value="Cyt-b5"/>
    <property type="match status" value="1"/>
</dbReference>
<dbReference type="InterPro" id="IPR001199">
    <property type="entry name" value="Cyt_B5-like_heme/steroid-bd"/>
</dbReference>
<accession>A0A5P8P285</accession>
<dbReference type="Gene3D" id="3.10.120.10">
    <property type="entry name" value="Cytochrome b5-like heme/steroid binding domain"/>
    <property type="match status" value="1"/>
</dbReference>
<gene>
    <name evidence="3" type="ORF">FJR48_08595</name>
</gene>
<feature type="transmembrane region" description="Helical" evidence="1">
    <location>
        <begin position="143"/>
        <end position="164"/>
    </location>
</feature>
<proteinExistence type="predicted"/>
<dbReference type="Proteomes" id="UP000326944">
    <property type="component" value="Chromosome"/>
</dbReference>
<evidence type="ECO:0000313" key="3">
    <source>
        <dbReference type="EMBL" id="QFR49785.1"/>
    </source>
</evidence>
<evidence type="ECO:0000313" key="4">
    <source>
        <dbReference type="Proteomes" id="UP000326944"/>
    </source>
</evidence>
<evidence type="ECO:0000256" key="1">
    <source>
        <dbReference type="SAM" id="Phobius"/>
    </source>
</evidence>
<keyword evidence="1" id="KW-0812">Transmembrane</keyword>
<feature type="domain" description="Cytochrome b5 heme-binding" evidence="2">
    <location>
        <begin position="1"/>
        <end position="73"/>
    </location>
</feature>
<feature type="transmembrane region" description="Helical" evidence="1">
    <location>
        <begin position="109"/>
        <end position="131"/>
    </location>
</feature>
<name>A0A5P8P285_9BACT</name>
<reference evidence="3 4" key="1">
    <citation type="submission" date="2019-09" db="EMBL/GenBank/DDBJ databases">
        <title>Sulfurimonas gotlandica sp. nov., a chemoautotrophic and psychrotolerant epsilonproteobacterium isolated from a pelagic redoxcline, and an emended description of the genus Sulfurimonas.</title>
        <authorList>
            <person name="Wang S."/>
            <person name="Jiang L."/>
            <person name="Shao S."/>
        </authorList>
    </citation>
    <scope>NUCLEOTIDE SEQUENCE [LARGE SCALE GENOMIC DNA]</scope>
    <source>
        <strain evidence="3 4">GYSZ_1</strain>
    </source>
</reference>
<dbReference type="Pfam" id="PF09990">
    <property type="entry name" value="DUF2231"/>
    <property type="match status" value="1"/>
</dbReference>
<keyword evidence="1" id="KW-1133">Transmembrane helix</keyword>
<dbReference type="SUPFAM" id="SSF55856">
    <property type="entry name" value="Cytochrome b5-like heme/steroid binding domain"/>
    <property type="match status" value="1"/>
</dbReference>
<keyword evidence="1" id="KW-0472">Membrane</keyword>
<dbReference type="Pfam" id="PF00173">
    <property type="entry name" value="Cyt-b5"/>
    <property type="match status" value="1"/>
</dbReference>
<sequence>MTLEELSRYDGKDGRPAYVAYKNIVYDVTESDMWQNGEHQDEHVAGEDLTEAMSFAPHSDDVFDGFKVVAKLSTKDEAKPPIAQKTKSKDNIDTKNKLRKWYQLYHPHAVSAHFPIALHFFAAGMDIAFFYEPVEKFEQGTYYAFLSATLFGLVAIVAGVYSWWINYSFAKLKPLVIKLYTAIFTTVIGLIAVSLHVSDPQIAYKTEALTIFYHFSIFITVPAVVVLGFYGGKITWGQKIND</sequence>
<evidence type="ECO:0000259" key="2">
    <source>
        <dbReference type="SMART" id="SM01117"/>
    </source>
</evidence>
<dbReference type="EMBL" id="CP043617">
    <property type="protein sequence ID" value="QFR49785.1"/>
    <property type="molecule type" value="Genomic_DNA"/>
</dbReference>
<feature type="transmembrane region" description="Helical" evidence="1">
    <location>
        <begin position="209"/>
        <end position="230"/>
    </location>
</feature>
<keyword evidence="4" id="KW-1185">Reference proteome</keyword>
<dbReference type="AlphaFoldDB" id="A0A5P8P285"/>
<dbReference type="OrthoDB" id="9794954at2"/>
<dbReference type="InterPro" id="IPR019251">
    <property type="entry name" value="DUF2231_TM"/>
</dbReference>
<feature type="transmembrane region" description="Helical" evidence="1">
    <location>
        <begin position="176"/>
        <end position="197"/>
    </location>
</feature>